<feature type="compositionally biased region" description="Basic residues" evidence="1">
    <location>
        <begin position="1"/>
        <end position="11"/>
    </location>
</feature>
<sequence>MPPKAAKKGSAKKPNASGASAVGKNWEAGVMASLCVSGGREKSREEKLTLALSVAAQKPQRKLFSFLTWENTVARSMNWGIPKQNDLMKPHVTEPAKVLLDAGDEIPCDLMANI</sequence>
<dbReference type="EMBL" id="JAAKFY010000023">
    <property type="protein sequence ID" value="KAF3836962.1"/>
    <property type="molecule type" value="Genomic_DNA"/>
</dbReference>
<organism evidence="2 3">
    <name type="scientific">Dissostichus mawsoni</name>
    <name type="common">Antarctic cod</name>
    <dbReference type="NCBI Taxonomy" id="36200"/>
    <lineage>
        <taxon>Eukaryota</taxon>
        <taxon>Metazoa</taxon>
        <taxon>Chordata</taxon>
        <taxon>Craniata</taxon>
        <taxon>Vertebrata</taxon>
        <taxon>Euteleostomi</taxon>
        <taxon>Actinopterygii</taxon>
        <taxon>Neopterygii</taxon>
        <taxon>Teleostei</taxon>
        <taxon>Neoteleostei</taxon>
        <taxon>Acanthomorphata</taxon>
        <taxon>Eupercaria</taxon>
        <taxon>Perciformes</taxon>
        <taxon>Notothenioidei</taxon>
        <taxon>Nototheniidae</taxon>
        <taxon>Dissostichus</taxon>
    </lineage>
</organism>
<protein>
    <submittedName>
        <fullName evidence="2">Uncharacterized protein</fullName>
    </submittedName>
</protein>
<dbReference type="AlphaFoldDB" id="A0A7J5XIN4"/>
<evidence type="ECO:0000256" key="1">
    <source>
        <dbReference type="SAM" id="MobiDB-lite"/>
    </source>
</evidence>
<evidence type="ECO:0000313" key="2">
    <source>
        <dbReference type="EMBL" id="KAF3836962.1"/>
    </source>
</evidence>
<dbReference type="Proteomes" id="UP000518266">
    <property type="component" value="Unassembled WGS sequence"/>
</dbReference>
<accession>A0A7J5XIN4</accession>
<keyword evidence="3" id="KW-1185">Reference proteome</keyword>
<comment type="caution">
    <text evidence="2">The sequence shown here is derived from an EMBL/GenBank/DDBJ whole genome shotgun (WGS) entry which is preliminary data.</text>
</comment>
<gene>
    <name evidence="2" type="ORF">F7725_004426</name>
</gene>
<evidence type="ECO:0000313" key="3">
    <source>
        <dbReference type="Proteomes" id="UP000518266"/>
    </source>
</evidence>
<feature type="region of interest" description="Disordered" evidence="1">
    <location>
        <begin position="1"/>
        <end position="22"/>
    </location>
</feature>
<dbReference type="OrthoDB" id="8954671at2759"/>
<reference evidence="2 3" key="1">
    <citation type="submission" date="2020-03" db="EMBL/GenBank/DDBJ databases">
        <title>Dissostichus mawsoni Genome sequencing and assembly.</title>
        <authorList>
            <person name="Park H."/>
        </authorList>
    </citation>
    <scope>NUCLEOTIDE SEQUENCE [LARGE SCALE GENOMIC DNA]</scope>
    <source>
        <strain evidence="2">DM0001</strain>
        <tissue evidence="2">Muscle</tissue>
    </source>
</reference>
<feature type="compositionally biased region" description="Low complexity" evidence="1">
    <location>
        <begin position="12"/>
        <end position="21"/>
    </location>
</feature>
<name>A0A7J5XIN4_DISMA</name>
<proteinExistence type="predicted"/>